<feature type="compositionally biased region" description="Basic residues" evidence="1">
    <location>
        <begin position="51"/>
        <end position="63"/>
    </location>
</feature>
<reference evidence="2" key="2">
    <citation type="journal article" date="2015" name="Data Brief">
        <title>Shoot transcriptome of the giant reed, Arundo donax.</title>
        <authorList>
            <person name="Barrero R.A."/>
            <person name="Guerrero F.D."/>
            <person name="Moolhuijzen P."/>
            <person name="Goolsby J.A."/>
            <person name="Tidwell J."/>
            <person name="Bellgard S.E."/>
            <person name="Bellgard M.I."/>
        </authorList>
    </citation>
    <scope>NUCLEOTIDE SEQUENCE</scope>
    <source>
        <tissue evidence="2">Shoot tissue taken approximately 20 cm above the soil surface</tissue>
    </source>
</reference>
<feature type="region of interest" description="Disordered" evidence="1">
    <location>
        <begin position="108"/>
        <end position="132"/>
    </location>
</feature>
<feature type="region of interest" description="Disordered" evidence="1">
    <location>
        <begin position="1"/>
        <end position="22"/>
    </location>
</feature>
<name>A0A0A8YA27_ARUDO</name>
<accession>A0A0A8YA27</accession>
<protein>
    <submittedName>
        <fullName evidence="2">Uncharacterized protein</fullName>
    </submittedName>
</protein>
<dbReference type="AlphaFoldDB" id="A0A0A8YA27"/>
<feature type="region of interest" description="Disordered" evidence="1">
    <location>
        <begin position="35"/>
        <end position="70"/>
    </location>
</feature>
<dbReference type="EMBL" id="GBRH01275640">
    <property type="protein sequence ID" value="JAD22255.1"/>
    <property type="molecule type" value="Transcribed_RNA"/>
</dbReference>
<organism evidence="2">
    <name type="scientific">Arundo donax</name>
    <name type="common">Giant reed</name>
    <name type="synonym">Donax arundinaceus</name>
    <dbReference type="NCBI Taxonomy" id="35708"/>
    <lineage>
        <taxon>Eukaryota</taxon>
        <taxon>Viridiplantae</taxon>
        <taxon>Streptophyta</taxon>
        <taxon>Embryophyta</taxon>
        <taxon>Tracheophyta</taxon>
        <taxon>Spermatophyta</taxon>
        <taxon>Magnoliopsida</taxon>
        <taxon>Liliopsida</taxon>
        <taxon>Poales</taxon>
        <taxon>Poaceae</taxon>
        <taxon>PACMAD clade</taxon>
        <taxon>Arundinoideae</taxon>
        <taxon>Arundineae</taxon>
        <taxon>Arundo</taxon>
    </lineage>
</organism>
<feature type="compositionally biased region" description="Basic residues" evidence="1">
    <location>
        <begin position="114"/>
        <end position="128"/>
    </location>
</feature>
<proteinExistence type="predicted"/>
<sequence>MQTNYLHIQSRKKNQAQTRSHEWWGADTREIHLSQSKARQGNTASCSRSALHQRRSRDRRSCRSRSSSRAVVVARAPPSAAAIAARPPPHAASVSPCAAAAATVSRSTAAATAHHGRHRSRSSSRRRSCSPFRCTTRHRATPSLELAVLLHRARPRHAFWLHREAPRPPPPSAAECSSLL</sequence>
<evidence type="ECO:0000256" key="1">
    <source>
        <dbReference type="SAM" id="MobiDB-lite"/>
    </source>
</evidence>
<feature type="compositionally biased region" description="Polar residues" evidence="1">
    <location>
        <begin position="35"/>
        <end position="50"/>
    </location>
</feature>
<reference evidence="2" key="1">
    <citation type="submission" date="2014-09" db="EMBL/GenBank/DDBJ databases">
        <authorList>
            <person name="Magalhaes I.L.F."/>
            <person name="Oliveira U."/>
            <person name="Santos F.R."/>
            <person name="Vidigal T.H.D.A."/>
            <person name="Brescovit A.D."/>
            <person name="Santos A.J."/>
        </authorList>
    </citation>
    <scope>NUCLEOTIDE SEQUENCE</scope>
    <source>
        <tissue evidence="2">Shoot tissue taken approximately 20 cm above the soil surface</tissue>
    </source>
</reference>
<evidence type="ECO:0000313" key="2">
    <source>
        <dbReference type="EMBL" id="JAD22255.1"/>
    </source>
</evidence>